<evidence type="ECO:0000256" key="1">
    <source>
        <dbReference type="SAM" id="MobiDB-lite"/>
    </source>
</evidence>
<name>A0A5E7BFG4_PSEFL</name>
<proteinExistence type="predicted"/>
<dbReference type="Proteomes" id="UP000326557">
    <property type="component" value="Unassembled WGS sequence"/>
</dbReference>
<dbReference type="AlphaFoldDB" id="A0A5E7BFG4"/>
<feature type="region of interest" description="Disordered" evidence="1">
    <location>
        <begin position="51"/>
        <end position="98"/>
    </location>
</feature>
<evidence type="ECO:0000313" key="2">
    <source>
        <dbReference type="EMBL" id="VVN83883.1"/>
    </source>
</evidence>
<dbReference type="EMBL" id="CABVHP010000003">
    <property type="protein sequence ID" value="VVN83883.1"/>
    <property type="molecule type" value="Genomic_DNA"/>
</dbReference>
<accession>A0A5E7BFG4</accession>
<organism evidence="2 3">
    <name type="scientific">Pseudomonas fluorescens</name>
    <dbReference type="NCBI Taxonomy" id="294"/>
    <lineage>
        <taxon>Bacteria</taxon>
        <taxon>Pseudomonadati</taxon>
        <taxon>Pseudomonadota</taxon>
        <taxon>Gammaproteobacteria</taxon>
        <taxon>Pseudomonadales</taxon>
        <taxon>Pseudomonadaceae</taxon>
        <taxon>Pseudomonas</taxon>
    </lineage>
</organism>
<sequence>MKKIRALQQFSHFHAGTFDQHEVRPVADDIAEALVGMKLAEYVDDDAEAKAKAEADAKALAEDEEKAKAEALEKEKADAEAKAKAEADAKAKEKATKK</sequence>
<reference evidence="2 3" key="1">
    <citation type="submission" date="2019-09" db="EMBL/GenBank/DDBJ databases">
        <authorList>
            <person name="Chandra G."/>
            <person name="Truman W A."/>
        </authorList>
    </citation>
    <scope>NUCLEOTIDE SEQUENCE [LARGE SCALE GENOMIC DNA]</scope>
    <source>
        <strain evidence="2">PS704</strain>
    </source>
</reference>
<protein>
    <submittedName>
        <fullName evidence="2">Uncharacterized protein</fullName>
    </submittedName>
</protein>
<evidence type="ECO:0000313" key="3">
    <source>
        <dbReference type="Proteomes" id="UP000326557"/>
    </source>
</evidence>
<gene>
    <name evidence="2" type="ORF">PS704_01314</name>
</gene>